<evidence type="ECO:0000313" key="3">
    <source>
        <dbReference type="Proteomes" id="UP000184420"/>
    </source>
</evidence>
<evidence type="ECO:0000313" key="2">
    <source>
        <dbReference type="EMBL" id="SHM04815.1"/>
    </source>
</evidence>
<dbReference type="Proteomes" id="UP000184420">
    <property type="component" value="Unassembled WGS sequence"/>
</dbReference>
<evidence type="ECO:0008006" key="4">
    <source>
        <dbReference type="Google" id="ProtNLM"/>
    </source>
</evidence>
<proteinExistence type="predicted"/>
<name>A0A1M7FLG0_9BACT</name>
<sequence length="198" mass="21535">MKKIRLLTLVLMTLVFGTAKAQIQKGNIMVGSDITDLGFLFQNNSTVFQFNLNPKVGWFIKDGLAVGGYVDFGLRTQKDNGSDVSYGIGAFARYYIEDKNVRKLEFSKRTRFFLEANAGLAGLNPANGASTNGLNLGLSPGLSYFITPNIGLDAMLNWDITVGGGNSTTANRLGISLGFQIFLPTAKAKQIYKEEMGK</sequence>
<dbReference type="RefSeq" id="WP_073083175.1">
    <property type="nucleotide sequence ID" value="NZ_FRBL01000006.1"/>
</dbReference>
<protein>
    <recommendedName>
        <fullName evidence="4">Outer membrane protein beta-barrel domain-containing protein</fullName>
    </recommendedName>
</protein>
<dbReference type="STRING" id="1419482.SAMN05444266_106187"/>
<feature type="chain" id="PRO_5012771158" description="Outer membrane protein beta-barrel domain-containing protein" evidence="1">
    <location>
        <begin position="22"/>
        <end position="198"/>
    </location>
</feature>
<gene>
    <name evidence="2" type="ORF">SAMN05444266_106187</name>
</gene>
<feature type="signal peptide" evidence="1">
    <location>
        <begin position="1"/>
        <end position="21"/>
    </location>
</feature>
<evidence type="ECO:0000256" key="1">
    <source>
        <dbReference type="SAM" id="SignalP"/>
    </source>
</evidence>
<organism evidence="2 3">
    <name type="scientific">Chitinophaga jiangningensis</name>
    <dbReference type="NCBI Taxonomy" id="1419482"/>
    <lineage>
        <taxon>Bacteria</taxon>
        <taxon>Pseudomonadati</taxon>
        <taxon>Bacteroidota</taxon>
        <taxon>Chitinophagia</taxon>
        <taxon>Chitinophagales</taxon>
        <taxon>Chitinophagaceae</taxon>
        <taxon>Chitinophaga</taxon>
    </lineage>
</organism>
<dbReference type="OrthoDB" id="945117at2"/>
<keyword evidence="1" id="KW-0732">Signal</keyword>
<dbReference type="AlphaFoldDB" id="A0A1M7FLG0"/>
<dbReference type="EMBL" id="FRBL01000006">
    <property type="protein sequence ID" value="SHM04815.1"/>
    <property type="molecule type" value="Genomic_DNA"/>
</dbReference>
<accession>A0A1M7FLG0</accession>
<reference evidence="2 3" key="1">
    <citation type="submission" date="2016-11" db="EMBL/GenBank/DDBJ databases">
        <authorList>
            <person name="Jaros S."/>
            <person name="Januszkiewicz K."/>
            <person name="Wedrychowicz H."/>
        </authorList>
    </citation>
    <scope>NUCLEOTIDE SEQUENCE [LARGE SCALE GENOMIC DNA]</scope>
    <source>
        <strain evidence="2 3">DSM 27406</strain>
    </source>
</reference>
<keyword evidence="3" id="KW-1185">Reference proteome</keyword>